<name>A0A2N9J8F6_FAGSY</name>
<protein>
    <submittedName>
        <fullName evidence="2">Uncharacterized protein</fullName>
    </submittedName>
</protein>
<accession>A0A2N9J8F6</accession>
<evidence type="ECO:0000256" key="1">
    <source>
        <dbReference type="SAM" id="MobiDB-lite"/>
    </source>
</evidence>
<organism evidence="2">
    <name type="scientific">Fagus sylvatica</name>
    <name type="common">Beechnut</name>
    <dbReference type="NCBI Taxonomy" id="28930"/>
    <lineage>
        <taxon>Eukaryota</taxon>
        <taxon>Viridiplantae</taxon>
        <taxon>Streptophyta</taxon>
        <taxon>Embryophyta</taxon>
        <taxon>Tracheophyta</taxon>
        <taxon>Spermatophyta</taxon>
        <taxon>Magnoliopsida</taxon>
        <taxon>eudicotyledons</taxon>
        <taxon>Gunneridae</taxon>
        <taxon>Pentapetalae</taxon>
        <taxon>rosids</taxon>
        <taxon>fabids</taxon>
        <taxon>Fagales</taxon>
        <taxon>Fagaceae</taxon>
        <taxon>Fagus</taxon>
    </lineage>
</organism>
<dbReference type="EMBL" id="OIVN01006459">
    <property type="protein sequence ID" value="SPD33542.1"/>
    <property type="molecule type" value="Genomic_DNA"/>
</dbReference>
<evidence type="ECO:0000313" key="2">
    <source>
        <dbReference type="EMBL" id="SPD33542.1"/>
    </source>
</evidence>
<sequence>MAWRSGGSLSRSLISTARTSTLRSSPPLPRLRPPPLAAPRRLSFAPASRNLGELRCIQSLLPLGCVMATTSHLAVNVRAFCELSHGTFRRTCQDR</sequence>
<dbReference type="AlphaFoldDB" id="A0A2N9J8F6"/>
<feature type="compositionally biased region" description="Pro residues" evidence="1">
    <location>
        <begin position="26"/>
        <end position="37"/>
    </location>
</feature>
<gene>
    <name evidence="2" type="ORF">FSB_LOCUS61424</name>
</gene>
<reference evidence="2" key="1">
    <citation type="submission" date="2018-02" db="EMBL/GenBank/DDBJ databases">
        <authorList>
            <person name="Cohen D.B."/>
            <person name="Kent A.D."/>
        </authorList>
    </citation>
    <scope>NUCLEOTIDE SEQUENCE</scope>
</reference>
<feature type="region of interest" description="Disordered" evidence="1">
    <location>
        <begin position="15"/>
        <end position="39"/>
    </location>
</feature>
<proteinExistence type="predicted"/>